<dbReference type="Gene3D" id="3.90.180.10">
    <property type="entry name" value="Medium-chain alcohol dehydrogenases, catalytic domain"/>
    <property type="match status" value="1"/>
</dbReference>
<dbReference type="InterPro" id="IPR011032">
    <property type="entry name" value="GroES-like_sf"/>
</dbReference>
<feature type="domain" description="Enoyl reductase (ER)" evidence="7">
    <location>
        <begin position="10"/>
        <end position="357"/>
    </location>
</feature>
<accession>C4R0A4</accession>
<evidence type="ECO:0000256" key="5">
    <source>
        <dbReference type="ARBA" id="ARBA00023002"/>
    </source>
</evidence>
<evidence type="ECO:0000313" key="8">
    <source>
        <dbReference type="EMBL" id="CAY68928.1"/>
    </source>
</evidence>
<dbReference type="InterPro" id="IPR036291">
    <property type="entry name" value="NAD(P)-bd_dom_sf"/>
</dbReference>
<dbReference type="SUPFAM" id="SSF51735">
    <property type="entry name" value="NAD(P)-binding Rossmann-fold domains"/>
    <property type="match status" value="1"/>
</dbReference>
<dbReference type="OrthoDB" id="3941538at2759"/>
<dbReference type="Gene3D" id="3.40.50.720">
    <property type="entry name" value="NAD(P)-binding Rossmann-like Domain"/>
    <property type="match status" value="1"/>
</dbReference>
<dbReference type="PANTHER" id="PTHR42813">
    <property type="entry name" value="ZINC-TYPE ALCOHOL DEHYDROGENASE-LIKE"/>
    <property type="match status" value="1"/>
</dbReference>
<dbReference type="InterPro" id="IPR013149">
    <property type="entry name" value="ADH-like_C"/>
</dbReference>
<dbReference type="GO" id="GO:0016491">
    <property type="term" value="F:oxidoreductase activity"/>
    <property type="evidence" value="ECO:0007669"/>
    <property type="project" value="UniProtKB-KW"/>
</dbReference>
<evidence type="ECO:0000256" key="6">
    <source>
        <dbReference type="RuleBase" id="RU361277"/>
    </source>
</evidence>
<name>C4R0A4_KOMPG</name>
<proteinExistence type="inferred from homology"/>
<gene>
    <name evidence="8" type="ordered locus">PAS_chr2-1_0313</name>
</gene>
<keyword evidence="5" id="KW-0560">Oxidoreductase</keyword>
<dbReference type="HOGENOM" id="CLU_026673_11_3_1"/>
<dbReference type="GeneID" id="8199001"/>
<dbReference type="CDD" id="cd08286">
    <property type="entry name" value="FDH_like_ADH2"/>
    <property type="match status" value="1"/>
</dbReference>
<dbReference type="GO" id="GO:0008270">
    <property type="term" value="F:zinc ion binding"/>
    <property type="evidence" value="ECO:0007669"/>
    <property type="project" value="InterPro"/>
</dbReference>
<dbReference type="STRING" id="644223.C4R0A4"/>
<organism evidence="8 9">
    <name type="scientific">Komagataella phaffii (strain GS115 / ATCC 20864)</name>
    <name type="common">Yeast</name>
    <name type="synonym">Pichia pastoris</name>
    <dbReference type="NCBI Taxonomy" id="644223"/>
    <lineage>
        <taxon>Eukaryota</taxon>
        <taxon>Fungi</taxon>
        <taxon>Dikarya</taxon>
        <taxon>Ascomycota</taxon>
        <taxon>Saccharomycotina</taxon>
        <taxon>Pichiomycetes</taxon>
        <taxon>Pichiales</taxon>
        <taxon>Pichiaceae</taxon>
        <taxon>Komagataella</taxon>
    </lineage>
</organism>
<comment type="cofactor">
    <cofactor evidence="1 6">
        <name>Zn(2+)</name>
        <dbReference type="ChEBI" id="CHEBI:29105"/>
    </cofactor>
</comment>
<keyword evidence="9" id="KW-1185">Reference proteome</keyword>
<sequence length="360" mass="38623">MSVMKALVYGGKNVFAWKNFPKPTILHPTDVIVKTVATTICGTDLHILKGDVPEVKPETVLGHEAIGVVESIGDNVKNFSIGDKVLVSCITSCGSCYYCKRNLQSHCKTGGWKLGHDLNGTQAEFVRIPYGDFSLHRIPHEADEKAVLMLSDILPTAYEVGVLAGNVQKGDSVAIVGAGPVGLAALLTVKAFEPSEIIMIDTNDERLSASLKLGATKAVNPTKVSSVKDAVYDIVNATVRVKENDLEPGVDVAIECVGVPDTFATCEEIIAPGGRIANVGVHGTKVDLQLQDLWIKNIAITTGLVATYSTKDLLKRVSDKSLDPTPLVTHEFKFSEFEKAYETSQNAATTKAIKIFLSAD</sequence>
<protein>
    <submittedName>
        <fullName evidence="8">Bifunctional enzyme with alcohol dehydrogenase and glutathione-dependent formaldehyde dehydrogenase</fullName>
    </submittedName>
</protein>
<evidence type="ECO:0000256" key="4">
    <source>
        <dbReference type="ARBA" id="ARBA00022833"/>
    </source>
</evidence>
<dbReference type="Proteomes" id="UP000000314">
    <property type="component" value="Chromosome 2"/>
</dbReference>
<dbReference type="InterPro" id="IPR002328">
    <property type="entry name" value="ADH_Zn_CS"/>
</dbReference>
<dbReference type="OMA" id="ILPTGWM"/>
<dbReference type="PANTHER" id="PTHR42813:SF4">
    <property type="entry name" value="NADP-DEPENDENT ISOPROPANOL DEHYDROGENASE"/>
    <property type="match status" value="1"/>
</dbReference>
<evidence type="ECO:0000256" key="2">
    <source>
        <dbReference type="ARBA" id="ARBA00008072"/>
    </source>
</evidence>
<dbReference type="RefSeq" id="XP_002491208.1">
    <property type="nucleotide sequence ID" value="XM_002491163.1"/>
</dbReference>
<dbReference type="InParanoid" id="C4R0A4"/>
<evidence type="ECO:0000256" key="3">
    <source>
        <dbReference type="ARBA" id="ARBA00022723"/>
    </source>
</evidence>
<evidence type="ECO:0000256" key="1">
    <source>
        <dbReference type="ARBA" id="ARBA00001947"/>
    </source>
</evidence>
<dbReference type="SMR" id="C4R0A4"/>
<dbReference type="SUPFAM" id="SSF50129">
    <property type="entry name" value="GroES-like"/>
    <property type="match status" value="1"/>
</dbReference>
<dbReference type="AlphaFoldDB" id="C4R0A4"/>
<dbReference type="Pfam" id="PF08240">
    <property type="entry name" value="ADH_N"/>
    <property type="match status" value="1"/>
</dbReference>
<reference evidence="8 9" key="1">
    <citation type="journal article" date="2009" name="Nat. Biotechnol.">
        <title>Genome sequence of the recombinant protein production host Pichia pastoris.</title>
        <authorList>
            <person name="De Schutter K."/>
            <person name="Lin Y.C."/>
            <person name="Tiels P."/>
            <person name="Van Hecke A."/>
            <person name="Glinka S."/>
            <person name="Weber-Lehmann J."/>
            <person name="Rouze P."/>
            <person name="Van de Peer Y."/>
            <person name="Callewaert N."/>
        </authorList>
    </citation>
    <scope>NUCLEOTIDE SEQUENCE [LARGE SCALE GENOMIC DNA]</scope>
    <source>
        <strain evidence="9">GS115 / ATCC 20864</strain>
    </source>
</reference>
<dbReference type="Pfam" id="PF00107">
    <property type="entry name" value="ADH_zinc_N"/>
    <property type="match status" value="1"/>
</dbReference>
<dbReference type="InterPro" id="IPR013154">
    <property type="entry name" value="ADH-like_N"/>
</dbReference>
<dbReference type="InterPro" id="IPR020843">
    <property type="entry name" value="ER"/>
</dbReference>
<dbReference type="SMART" id="SM00829">
    <property type="entry name" value="PKS_ER"/>
    <property type="match status" value="1"/>
</dbReference>
<keyword evidence="4 6" id="KW-0862">Zinc</keyword>
<comment type="similarity">
    <text evidence="2 6">Belongs to the zinc-containing alcohol dehydrogenase family.</text>
</comment>
<evidence type="ECO:0000259" key="7">
    <source>
        <dbReference type="SMART" id="SM00829"/>
    </source>
</evidence>
<evidence type="ECO:0000313" key="9">
    <source>
        <dbReference type="Proteomes" id="UP000000314"/>
    </source>
</evidence>
<dbReference type="eggNOG" id="KOG0024">
    <property type="taxonomic scope" value="Eukaryota"/>
</dbReference>
<keyword evidence="3 6" id="KW-0479">Metal-binding</keyword>
<dbReference type="PROSITE" id="PS00059">
    <property type="entry name" value="ADH_ZINC"/>
    <property type="match status" value="1"/>
</dbReference>
<dbReference type="EMBL" id="FN392320">
    <property type="protein sequence ID" value="CAY68928.1"/>
    <property type="molecule type" value="Genomic_DNA"/>
</dbReference>
<dbReference type="KEGG" id="ppa:PAS_chr2-1_0313"/>